<comment type="caution">
    <text evidence="2">The sequence shown here is derived from an EMBL/GenBank/DDBJ whole genome shotgun (WGS) entry which is preliminary data.</text>
</comment>
<dbReference type="OrthoDB" id="6890349at2"/>
<dbReference type="Proteomes" id="UP000235916">
    <property type="component" value="Unassembled WGS sequence"/>
</dbReference>
<keyword evidence="1" id="KW-0812">Transmembrane</keyword>
<organism evidence="2 3">
    <name type="scientific">Kinneretia aquatilis</name>
    <dbReference type="NCBI Taxonomy" id="2070761"/>
    <lineage>
        <taxon>Bacteria</taxon>
        <taxon>Pseudomonadati</taxon>
        <taxon>Pseudomonadota</taxon>
        <taxon>Betaproteobacteria</taxon>
        <taxon>Burkholderiales</taxon>
        <taxon>Sphaerotilaceae</taxon>
        <taxon>Roseateles</taxon>
    </lineage>
</organism>
<gene>
    <name evidence="2" type="ORF">C1O66_17535</name>
</gene>
<accession>A0A2N8L0B6</accession>
<keyword evidence="1" id="KW-1133">Transmembrane helix</keyword>
<feature type="transmembrane region" description="Helical" evidence="1">
    <location>
        <begin position="50"/>
        <end position="71"/>
    </location>
</feature>
<feature type="transmembrane region" description="Helical" evidence="1">
    <location>
        <begin position="86"/>
        <end position="103"/>
    </location>
</feature>
<feature type="transmembrane region" description="Helical" evidence="1">
    <location>
        <begin position="15"/>
        <end position="38"/>
    </location>
</feature>
<name>A0A2N8L0B6_9BURK</name>
<evidence type="ECO:0000313" key="3">
    <source>
        <dbReference type="Proteomes" id="UP000235916"/>
    </source>
</evidence>
<reference evidence="2 3" key="1">
    <citation type="submission" date="2018-01" db="EMBL/GenBank/DDBJ databases">
        <title>Draft genome sequence of Paucibacter aquatile CR182 isolated from freshwater of the Nakdong River.</title>
        <authorList>
            <person name="Choi A."/>
            <person name="Chung E.J."/>
        </authorList>
    </citation>
    <scope>NUCLEOTIDE SEQUENCE [LARGE SCALE GENOMIC DNA]</scope>
    <source>
        <strain evidence="2 3">CR182</strain>
    </source>
</reference>
<feature type="transmembrane region" description="Helical" evidence="1">
    <location>
        <begin position="157"/>
        <end position="176"/>
    </location>
</feature>
<evidence type="ECO:0008006" key="4">
    <source>
        <dbReference type="Google" id="ProtNLM"/>
    </source>
</evidence>
<dbReference type="RefSeq" id="WP_102769066.1">
    <property type="nucleotide sequence ID" value="NZ_POSP01000003.1"/>
</dbReference>
<sequence>MELLDTSALLRMLALYTHVLACFAAAASVVLGDVAIFMPKRVDRVLLRKASRLVFLSLLALWVSGLVLIGIDTGFDLTVILDKPKLLAKLSVVSILTLNGWALHRWAFPRLASPQEAPHKAAGLPALLGGVSSASWLFAAFLGVAKPLAIVLHYPGFMALYAASLALAIAIALGLMRQRLARQLLISDDDTIYSVLQDEPRGMPAA</sequence>
<feature type="transmembrane region" description="Helical" evidence="1">
    <location>
        <begin position="124"/>
        <end position="145"/>
    </location>
</feature>
<keyword evidence="1" id="KW-0472">Membrane</keyword>
<protein>
    <recommendedName>
        <fullName evidence="4">DUF2214 domain-containing protein</fullName>
    </recommendedName>
</protein>
<dbReference type="AlphaFoldDB" id="A0A2N8L0B6"/>
<evidence type="ECO:0000313" key="2">
    <source>
        <dbReference type="EMBL" id="PND39147.1"/>
    </source>
</evidence>
<proteinExistence type="predicted"/>
<dbReference type="EMBL" id="POSP01000003">
    <property type="protein sequence ID" value="PND39147.1"/>
    <property type="molecule type" value="Genomic_DNA"/>
</dbReference>
<keyword evidence="3" id="KW-1185">Reference proteome</keyword>
<evidence type="ECO:0000256" key="1">
    <source>
        <dbReference type="SAM" id="Phobius"/>
    </source>
</evidence>